<keyword evidence="1 5" id="KW-0597">Phosphoprotein</keyword>
<dbReference type="PRINTS" id="PR00038">
    <property type="entry name" value="HTHLUXR"/>
</dbReference>
<dbReference type="CDD" id="cd17535">
    <property type="entry name" value="REC_NarL-like"/>
    <property type="match status" value="1"/>
</dbReference>
<feature type="region of interest" description="Disordered" evidence="6">
    <location>
        <begin position="146"/>
        <end position="166"/>
    </location>
</feature>
<dbReference type="SMART" id="SM00421">
    <property type="entry name" value="HTH_LUXR"/>
    <property type="match status" value="1"/>
</dbReference>
<dbReference type="PROSITE" id="PS50043">
    <property type="entry name" value="HTH_LUXR_2"/>
    <property type="match status" value="1"/>
</dbReference>
<feature type="domain" description="Response regulatory" evidence="8">
    <location>
        <begin position="3"/>
        <end position="121"/>
    </location>
</feature>
<evidence type="ECO:0000256" key="5">
    <source>
        <dbReference type="PROSITE-ProRule" id="PRU00169"/>
    </source>
</evidence>
<dbReference type="Gene3D" id="3.40.50.2300">
    <property type="match status" value="1"/>
</dbReference>
<dbReference type="SMART" id="SM00448">
    <property type="entry name" value="REC"/>
    <property type="match status" value="1"/>
</dbReference>
<keyword evidence="4" id="KW-0804">Transcription</keyword>
<dbReference type="AlphaFoldDB" id="A0AAW8EXH8"/>
<evidence type="ECO:0000313" key="9">
    <source>
        <dbReference type="EMBL" id="MDQ0648223.1"/>
    </source>
</evidence>
<dbReference type="SUPFAM" id="SSF52172">
    <property type="entry name" value="CheY-like"/>
    <property type="match status" value="1"/>
</dbReference>
<sequence>MIRTLLVDDARAVRKSVRTLLDTTTDIRVVGEASNGIDAVSLARELRPDVVLMDLRMPGGDGLDAIEAISGIGVAHPIPVVALTTFHLDEYLYGAYERGAVGFLLKKNPGDIPAALRAAVNANALQSPRIRERFLADYARGGARARRSRTSVTAEKDRHENDRSVSTTLTDRELEIVALIITGRTNSEIAGQLHMNVNTVKWHVGNMLDKTGAGNRTQLAIWVSSRGLNPAG</sequence>
<dbReference type="InterPro" id="IPR058245">
    <property type="entry name" value="NreC/VraR/RcsB-like_REC"/>
</dbReference>
<reference evidence="9 10" key="1">
    <citation type="submission" date="2023-07" db="EMBL/GenBank/DDBJ databases">
        <title>Comparative genomics of wheat-associated soil bacteria to identify genetic determinants of phenazine resistance.</title>
        <authorList>
            <person name="Mouncey N."/>
        </authorList>
    </citation>
    <scope>NUCLEOTIDE SEQUENCE [LARGE SCALE GENOMIC DNA]</scope>
    <source>
        <strain evidence="9 10">W4I9-1</strain>
    </source>
</reference>
<gene>
    <name evidence="9" type="ORF">QFZ53_002419</name>
</gene>
<dbReference type="EMBL" id="JAUSXV010000001">
    <property type="protein sequence ID" value="MDQ0648223.1"/>
    <property type="molecule type" value="Genomic_DNA"/>
</dbReference>
<dbReference type="InterPro" id="IPR016032">
    <property type="entry name" value="Sig_transdc_resp-reg_C-effctor"/>
</dbReference>
<proteinExistence type="predicted"/>
<name>A0AAW8EXH8_9MICO</name>
<dbReference type="GO" id="GO:0000160">
    <property type="term" value="P:phosphorelay signal transduction system"/>
    <property type="evidence" value="ECO:0007669"/>
    <property type="project" value="InterPro"/>
</dbReference>
<keyword evidence="3 9" id="KW-0238">DNA-binding</keyword>
<dbReference type="InterPro" id="IPR039420">
    <property type="entry name" value="WalR-like"/>
</dbReference>
<keyword evidence="10" id="KW-1185">Reference proteome</keyword>
<evidence type="ECO:0000259" key="8">
    <source>
        <dbReference type="PROSITE" id="PS50110"/>
    </source>
</evidence>
<dbReference type="Proteomes" id="UP001244427">
    <property type="component" value="Unassembled WGS sequence"/>
</dbReference>
<dbReference type="GO" id="GO:0003677">
    <property type="term" value="F:DNA binding"/>
    <property type="evidence" value="ECO:0007669"/>
    <property type="project" value="UniProtKB-KW"/>
</dbReference>
<organism evidence="9 10">
    <name type="scientific">Microbacterium natoriense</name>
    <dbReference type="NCBI Taxonomy" id="284570"/>
    <lineage>
        <taxon>Bacteria</taxon>
        <taxon>Bacillati</taxon>
        <taxon>Actinomycetota</taxon>
        <taxon>Actinomycetes</taxon>
        <taxon>Micrococcales</taxon>
        <taxon>Microbacteriaceae</taxon>
        <taxon>Microbacterium</taxon>
    </lineage>
</organism>
<evidence type="ECO:0000256" key="2">
    <source>
        <dbReference type="ARBA" id="ARBA00023015"/>
    </source>
</evidence>
<dbReference type="InterPro" id="IPR000792">
    <property type="entry name" value="Tscrpt_reg_LuxR_C"/>
</dbReference>
<dbReference type="InterPro" id="IPR001789">
    <property type="entry name" value="Sig_transdc_resp-reg_receiver"/>
</dbReference>
<dbReference type="GO" id="GO:0006355">
    <property type="term" value="P:regulation of DNA-templated transcription"/>
    <property type="evidence" value="ECO:0007669"/>
    <property type="project" value="InterPro"/>
</dbReference>
<dbReference type="Pfam" id="PF00196">
    <property type="entry name" value="GerE"/>
    <property type="match status" value="1"/>
</dbReference>
<dbReference type="InterPro" id="IPR011006">
    <property type="entry name" value="CheY-like_superfamily"/>
</dbReference>
<evidence type="ECO:0000256" key="3">
    <source>
        <dbReference type="ARBA" id="ARBA00023125"/>
    </source>
</evidence>
<feature type="modified residue" description="4-aspartylphosphate" evidence="5">
    <location>
        <position position="54"/>
    </location>
</feature>
<evidence type="ECO:0000256" key="6">
    <source>
        <dbReference type="SAM" id="MobiDB-lite"/>
    </source>
</evidence>
<dbReference type="PROSITE" id="PS00622">
    <property type="entry name" value="HTH_LUXR_1"/>
    <property type="match status" value="1"/>
</dbReference>
<evidence type="ECO:0000256" key="1">
    <source>
        <dbReference type="ARBA" id="ARBA00022553"/>
    </source>
</evidence>
<evidence type="ECO:0000259" key="7">
    <source>
        <dbReference type="PROSITE" id="PS50043"/>
    </source>
</evidence>
<dbReference type="PANTHER" id="PTHR43214:SF24">
    <property type="entry name" value="TRANSCRIPTIONAL REGULATORY PROTEIN NARL-RELATED"/>
    <property type="match status" value="1"/>
</dbReference>
<dbReference type="CDD" id="cd06170">
    <property type="entry name" value="LuxR_C_like"/>
    <property type="match status" value="1"/>
</dbReference>
<dbReference type="SUPFAM" id="SSF46894">
    <property type="entry name" value="C-terminal effector domain of the bipartite response regulators"/>
    <property type="match status" value="1"/>
</dbReference>
<accession>A0AAW8EXH8</accession>
<comment type="caution">
    <text evidence="9">The sequence shown here is derived from an EMBL/GenBank/DDBJ whole genome shotgun (WGS) entry which is preliminary data.</text>
</comment>
<dbReference type="PANTHER" id="PTHR43214">
    <property type="entry name" value="TWO-COMPONENT RESPONSE REGULATOR"/>
    <property type="match status" value="1"/>
</dbReference>
<keyword evidence="2" id="KW-0805">Transcription regulation</keyword>
<evidence type="ECO:0000256" key="4">
    <source>
        <dbReference type="ARBA" id="ARBA00023163"/>
    </source>
</evidence>
<protein>
    <submittedName>
        <fullName evidence="9">DNA-binding NarL/FixJ family response regulator</fullName>
    </submittedName>
</protein>
<feature type="domain" description="HTH luxR-type" evidence="7">
    <location>
        <begin position="162"/>
        <end position="227"/>
    </location>
</feature>
<dbReference type="PROSITE" id="PS50110">
    <property type="entry name" value="RESPONSE_REGULATORY"/>
    <property type="match status" value="1"/>
</dbReference>
<dbReference type="Pfam" id="PF00072">
    <property type="entry name" value="Response_reg"/>
    <property type="match status" value="1"/>
</dbReference>
<evidence type="ECO:0000313" key="10">
    <source>
        <dbReference type="Proteomes" id="UP001244427"/>
    </source>
</evidence>
<dbReference type="RefSeq" id="WP_307296722.1">
    <property type="nucleotide sequence ID" value="NZ_JAUSXV010000001.1"/>
</dbReference>
<feature type="compositionally biased region" description="Basic and acidic residues" evidence="6">
    <location>
        <begin position="154"/>
        <end position="163"/>
    </location>
</feature>